<protein>
    <submittedName>
        <fullName evidence="2">Plant Tudor-like protein</fullName>
    </submittedName>
</protein>
<accession>A0ABD1R4R6</accession>
<dbReference type="SMART" id="SM00743">
    <property type="entry name" value="Agenet"/>
    <property type="match status" value="2"/>
</dbReference>
<dbReference type="InterPro" id="IPR014002">
    <property type="entry name" value="Agenet_dom_plant"/>
</dbReference>
<gene>
    <name evidence="2" type="ORF">Fot_44870</name>
</gene>
<dbReference type="PANTHER" id="PTHR31917">
    <property type="entry name" value="AGENET DOMAIN-CONTAINING PROTEIN-RELATED"/>
    <property type="match status" value="1"/>
</dbReference>
<dbReference type="CDD" id="cd20405">
    <property type="entry name" value="Tudor_Agenet_AtDUF_rpt1_3"/>
    <property type="match status" value="1"/>
</dbReference>
<comment type="caution">
    <text evidence="2">The sequence shown here is derived from an EMBL/GenBank/DDBJ whole genome shotgun (WGS) entry which is preliminary data.</text>
</comment>
<organism evidence="2 3">
    <name type="scientific">Forsythia ovata</name>
    <dbReference type="NCBI Taxonomy" id="205694"/>
    <lineage>
        <taxon>Eukaryota</taxon>
        <taxon>Viridiplantae</taxon>
        <taxon>Streptophyta</taxon>
        <taxon>Embryophyta</taxon>
        <taxon>Tracheophyta</taxon>
        <taxon>Spermatophyta</taxon>
        <taxon>Magnoliopsida</taxon>
        <taxon>eudicotyledons</taxon>
        <taxon>Gunneridae</taxon>
        <taxon>Pentapetalae</taxon>
        <taxon>asterids</taxon>
        <taxon>lamiids</taxon>
        <taxon>Lamiales</taxon>
        <taxon>Oleaceae</taxon>
        <taxon>Forsythieae</taxon>
        <taxon>Forsythia</taxon>
    </lineage>
</organism>
<dbReference type="InterPro" id="IPR008395">
    <property type="entry name" value="Agenet-like_dom"/>
</dbReference>
<evidence type="ECO:0000313" key="3">
    <source>
        <dbReference type="Proteomes" id="UP001604277"/>
    </source>
</evidence>
<dbReference type="EMBL" id="JBFOLJ010000013">
    <property type="protein sequence ID" value="KAL2483426.1"/>
    <property type="molecule type" value="Genomic_DNA"/>
</dbReference>
<feature type="domain" description="Agenet" evidence="1">
    <location>
        <begin position="75"/>
        <end position="131"/>
    </location>
</feature>
<name>A0ABD1R4R6_9LAMI</name>
<feature type="domain" description="Agenet" evidence="1">
    <location>
        <begin position="5"/>
        <end position="73"/>
    </location>
</feature>
<proteinExistence type="predicted"/>
<reference evidence="3" key="1">
    <citation type="submission" date="2024-07" db="EMBL/GenBank/DDBJ databases">
        <title>Two chromosome-level genome assemblies of Korean endemic species Abeliophyllum distichum and Forsythia ovata (Oleaceae).</title>
        <authorList>
            <person name="Jang H."/>
        </authorList>
    </citation>
    <scope>NUCLEOTIDE SEQUENCE [LARGE SCALE GENOMIC DNA]</scope>
</reference>
<keyword evidence="3" id="KW-1185">Reference proteome</keyword>
<dbReference type="AlphaFoldDB" id="A0ABD1R4R6"/>
<sequence>MSTTMKFKRRDRVEIASNEEGFVGSYYEAMVVTELLREEYIVQYITLLKDNMSEPLREVVFAAEVRPNPPDISVTGFKLYDLVDAFDNDGWWVRKITGKVGNKYFVYFECSSKDEFAYDFERLRVHQDWVNGNWVLHENPLNRVSG</sequence>
<dbReference type="Pfam" id="PF05641">
    <property type="entry name" value="Agenet"/>
    <property type="match status" value="1"/>
</dbReference>
<dbReference type="Proteomes" id="UP001604277">
    <property type="component" value="Unassembled WGS sequence"/>
</dbReference>
<dbReference type="PANTHER" id="PTHR31917:SF148">
    <property type="entry name" value="DUF724 DOMAIN-CONTAINING PROTEIN 2"/>
    <property type="match status" value="1"/>
</dbReference>
<evidence type="ECO:0000259" key="1">
    <source>
        <dbReference type="SMART" id="SM00743"/>
    </source>
</evidence>
<evidence type="ECO:0000313" key="2">
    <source>
        <dbReference type="EMBL" id="KAL2483426.1"/>
    </source>
</evidence>